<evidence type="ECO:0000256" key="1">
    <source>
        <dbReference type="ARBA" id="ARBA00001933"/>
    </source>
</evidence>
<dbReference type="SUPFAM" id="SSF56752">
    <property type="entry name" value="D-aminoacid aminotransferase-like PLP-dependent enzymes"/>
    <property type="match status" value="1"/>
</dbReference>
<evidence type="ECO:0000256" key="3">
    <source>
        <dbReference type="ARBA" id="ARBA00011738"/>
    </source>
</evidence>
<dbReference type="AlphaFoldDB" id="A0A3N1PKZ2"/>
<dbReference type="GO" id="GO:0005829">
    <property type="term" value="C:cytosol"/>
    <property type="evidence" value="ECO:0007669"/>
    <property type="project" value="TreeGrafter"/>
</dbReference>
<dbReference type="InterPro" id="IPR036038">
    <property type="entry name" value="Aminotransferase-like"/>
</dbReference>
<keyword evidence="4" id="KW-0663">Pyridoxal phosphate</keyword>
<evidence type="ECO:0000256" key="12">
    <source>
        <dbReference type="NCBIfam" id="TIGR03461"/>
    </source>
</evidence>
<dbReference type="InterPro" id="IPR017824">
    <property type="entry name" value="Aminodeoxychorismate_lyase_IV"/>
</dbReference>
<keyword evidence="6 13" id="KW-0456">Lyase</keyword>
<dbReference type="Pfam" id="PF01063">
    <property type="entry name" value="Aminotran_4"/>
    <property type="match status" value="1"/>
</dbReference>
<dbReference type="InterPro" id="IPR001544">
    <property type="entry name" value="Aminotrans_IV"/>
</dbReference>
<dbReference type="GO" id="GO:0046656">
    <property type="term" value="P:folic acid biosynthetic process"/>
    <property type="evidence" value="ECO:0007669"/>
    <property type="project" value="UniProtKB-KW"/>
</dbReference>
<evidence type="ECO:0000313" key="14">
    <source>
        <dbReference type="Proteomes" id="UP000268033"/>
    </source>
</evidence>
<gene>
    <name evidence="13" type="ORF">EDC28_104211</name>
</gene>
<evidence type="ECO:0000256" key="9">
    <source>
        <dbReference type="ARBA" id="ARBA00049529"/>
    </source>
</evidence>
<dbReference type="EC" id="4.1.3.38" evidence="8 12"/>
<evidence type="ECO:0000256" key="4">
    <source>
        <dbReference type="ARBA" id="ARBA00022898"/>
    </source>
</evidence>
<name>A0A3N1PKZ2_9GAMM</name>
<reference evidence="13 14" key="1">
    <citation type="submission" date="2018-11" db="EMBL/GenBank/DDBJ databases">
        <title>Genomic Encyclopedia of Type Strains, Phase IV (KMG-IV): sequencing the most valuable type-strain genomes for metagenomic binning, comparative biology and taxonomic classification.</title>
        <authorList>
            <person name="Goeker M."/>
        </authorList>
    </citation>
    <scope>NUCLEOTIDE SEQUENCE [LARGE SCALE GENOMIC DNA]</scope>
    <source>
        <strain evidence="13 14">DSM 21945</strain>
    </source>
</reference>
<dbReference type="RefSeq" id="WP_123421379.1">
    <property type="nucleotide sequence ID" value="NZ_RJUL01000004.1"/>
</dbReference>
<accession>A0A3N1PKZ2</accession>
<dbReference type="NCBIfam" id="TIGR03461">
    <property type="entry name" value="pabC_Proteo"/>
    <property type="match status" value="1"/>
</dbReference>
<dbReference type="Proteomes" id="UP000268033">
    <property type="component" value="Unassembled WGS sequence"/>
</dbReference>
<dbReference type="PANTHER" id="PTHR42743">
    <property type="entry name" value="AMINO-ACID AMINOTRANSFERASE"/>
    <property type="match status" value="1"/>
</dbReference>
<comment type="pathway">
    <text evidence="7">Cofactor biosynthesis; tetrahydrofolate biosynthesis; 4-aminobenzoate from chorismate: step 2/2.</text>
</comment>
<evidence type="ECO:0000256" key="2">
    <source>
        <dbReference type="ARBA" id="ARBA00009320"/>
    </source>
</evidence>
<evidence type="ECO:0000256" key="7">
    <source>
        <dbReference type="ARBA" id="ARBA00035633"/>
    </source>
</evidence>
<comment type="function">
    <text evidence="10">Involved in the biosynthesis of p-aminobenzoate (PABA), a precursor of tetrahydrofolate. Converts 4-amino-4-deoxychorismate into 4-aminobenzoate (PABA) and pyruvate.</text>
</comment>
<dbReference type="EMBL" id="RJUL01000004">
    <property type="protein sequence ID" value="ROQ27560.1"/>
    <property type="molecule type" value="Genomic_DNA"/>
</dbReference>
<dbReference type="GO" id="GO:0008696">
    <property type="term" value="F:4-amino-4-deoxychorismate lyase activity"/>
    <property type="evidence" value="ECO:0007669"/>
    <property type="project" value="UniProtKB-UniRule"/>
</dbReference>
<evidence type="ECO:0000313" key="13">
    <source>
        <dbReference type="EMBL" id="ROQ27560.1"/>
    </source>
</evidence>
<organism evidence="13 14">
    <name type="scientific">Gallaecimonas pentaromativorans</name>
    <dbReference type="NCBI Taxonomy" id="584787"/>
    <lineage>
        <taxon>Bacteria</taxon>
        <taxon>Pseudomonadati</taxon>
        <taxon>Pseudomonadota</taxon>
        <taxon>Gammaproteobacteria</taxon>
        <taxon>Enterobacterales</taxon>
        <taxon>Gallaecimonadaceae</taxon>
        <taxon>Gallaecimonas</taxon>
    </lineage>
</organism>
<dbReference type="InterPro" id="IPR043131">
    <property type="entry name" value="BCAT-like_N"/>
</dbReference>
<proteinExistence type="inferred from homology"/>
<evidence type="ECO:0000256" key="10">
    <source>
        <dbReference type="ARBA" id="ARBA00054027"/>
    </source>
</evidence>
<dbReference type="Gene3D" id="3.30.470.10">
    <property type="match status" value="1"/>
</dbReference>
<comment type="catalytic activity">
    <reaction evidence="9">
        <text>4-amino-4-deoxychorismate = 4-aminobenzoate + pyruvate + H(+)</text>
        <dbReference type="Rhea" id="RHEA:16201"/>
        <dbReference type="ChEBI" id="CHEBI:15361"/>
        <dbReference type="ChEBI" id="CHEBI:15378"/>
        <dbReference type="ChEBI" id="CHEBI:17836"/>
        <dbReference type="ChEBI" id="CHEBI:58406"/>
        <dbReference type="EC" id="4.1.3.38"/>
    </reaction>
</comment>
<dbReference type="PANTHER" id="PTHR42743:SF2">
    <property type="entry name" value="AMINODEOXYCHORISMATE LYASE"/>
    <property type="match status" value="1"/>
</dbReference>
<sequence length="253" mass="27531">MLSLEPYPSRLQYGDGHFTTVRVSAGLPVNWQAHQYRLDEACARLAMAPIDWQALTPAVMAEAKLQGQGGLKILVARAPGGRGYKPGPGENHIWLSRFAEPAHYPQWRQAGISLAQLPITLGSSPLLAGLKHCNRLEQVLAAQALIELNCDDGILLDESGHVVSAISANVFWFNDGKLHTPSLDKAGVQGTLRSQILAQSSVLVGRWGFDALLAADEVFITNALMGVVPVRRIEPKHFGDFSQTRSLINNLQL</sequence>
<dbReference type="InterPro" id="IPR043132">
    <property type="entry name" value="BCAT-like_C"/>
</dbReference>
<comment type="caution">
    <text evidence="13">The sequence shown here is derived from an EMBL/GenBank/DDBJ whole genome shotgun (WGS) entry which is preliminary data.</text>
</comment>
<protein>
    <recommendedName>
        <fullName evidence="11 12">Aminodeoxychorismate lyase</fullName>
        <ecNumber evidence="8 12">4.1.3.38</ecNumber>
    </recommendedName>
</protein>
<evidence type="ECO:0000256" key="8">
    <source>
        <dbReference type="ARBA" id="ARBA00035676"/>
    </source>
</evidence>
<dbReference type="GO" id="GO:0030170">
    <property type="term" value="F:pyridoxal phosphate binding"/>
    <property type="evidence" value="ECO:0007669"/>
    <property type="project" value="InterPro"/>
</dbReference>
<comment type="cofactor">
    <cofactor evidence="1">
        <name>pyridoxal 5'-phosphate</name>
        <dbReference type="ChEBI" id="CHEBI:597326"/>
    </cofactor>
</comment>
<keyword evidence="5" id="KW-0289">Folate biosynthesis</keyword>
<dbReference type="Gene3D" id="3.20.10.10">
    <property type="entry name" value="D-amino Acid Aminotransferase, subunit A, domain 2"/>
    <property type="match status" value="1"/>
</dbReference>
<evidence type="ECO:0000256" key="11">
    <source>
        <dbReference type="ARBA" id="ARBA00069174"/>
    </source>
</evidence>
<evidence type="ECO:0000256" key="5">
    <source>
        <dbReference type="ARBA" id="ARBA00022909"/>
    </source>
</evidence>
<evidence type="ECO:0000256" key="6">
    <source>
        <dbReference type="ARBA" id="ARBA00023239"/>
    </source>
</evidence>
<comment type="similarity">
    <text evidence="2">Belongs to the class-IV pyridoxal-phosphate-dependent aminotransferase family.</text>
</comment>
<dbReference type="InterPro" id="IPR050571">
    <property type="entry name" value="Class-IV_PLP-Dep_Aminotrnsfr"/>
</dbReference>
<dbReference type="FunFam" id="3.20.10.10:FF:000002">
    <property type="entry name" value="D-alanine aminotransferase"/>
    <property type="match status" value="1"/>
</dbReference>
<dbReference type="GO" id="GO:0008153">
    <property type="term" value="P:4-aminobenzoate biosynthetic process"/>
    <property type="evidence" value="ECO:0007669"/>
    <property type="project" value="UniProtKB-UniRule"/>
</dbReference>
<keyword evidence="14" id="KW-1185">Reference proteome</keyword>
<comment type="subunit">
    <text evidence="3">Homodimer.</text>
</comment>
<dbReference type="STRING" id="584787.GCA_001247655_02655"/>